<evidence type="ECO:0000313" key="2">
    <source>
        <dbReference type="Proteomes" id="UP000557566"/>
    </source>
</evidence>
<protein>
    <submittedName>
        <fullName evidence="1">Uncharacterized protein</fullName>
    </submittedName>
</protein>
<name>A0A8H4PNX5_9HYPO</name>
<organism evidence="1 2">
    <name type="scientific">Ophiocordyceps sinensis</name>
    <dbReference type="NCBI Taxonomy" id="72228"/>
    <lineage>
        <taxon>Eukaryota</taxon>
        <taxon>Fungi</taxon>
        <taxon>Dikarya</taxon>
        <taxon>Ascomycota</taxon>
        <taxon>Pezizomycotina</taxon>
        <taxon>Sordariomycetes</taxon>
        <taxon>Hypocreomycetidae</taxon>
        <taxon>Hypocreales</taxon>
        <taxon>Ophiocordycipitaceae</taxon>
        <taxon>Ophiocordyceps</taxon>
    </lineage>
</organism>
<keyword evidence="2" id="KW-1185">Reference proteome</keyword>
<dbReference type="Proteomes" id="UP000557566">
    <property type="component" value="Unassembled WGS sequence"/>
</dbReference>
<reference evidence="1 2" key="1">
    <citation type="journal article" date="2020" name="Genome Biol. Evol.">
        <title>A new high-quality draft genome assembly of the Chinese cordyceps Ophiocordyceps sinensis.</title>
        <authorList>
            <person name="Shu R."/>
            <person name="Zhang J."/>
            <person name="Meng Q."/>
            <person name="Zhang H."/>
            <person name="Zhou G."/>
            <person name="Li M."/>
            <person name="Wu P."/>
            <person name="Zhao Y."/>
            <person name="Chen C."/>
            <person name="Qin Q."/>
        </authorList>
    </citation>
    <scope>NUCLEOTIDE SEQUENCE [LARGE SCALE GENOMIC DNA]</scope>
    <source>
        <strain evidence="1 2">IOZ07</strain>
    </source>
</reference>
<proteinExistence type="predicted"/>
<dbReference type="EMBL" id="JAAVMX010000008">
    <property type="protein sequence ID" value="KAF4505630.1"/>
    <property type="molecule type" value="Genomic_DNA"/>
</dbReference>
<evidence type="ECO:0000313" key="1">
    <source>
        <dbReference type="EMBL" id="KAF4505630.1"/>
    </source>
</evidence>
<gene>
    <name evidence="1" type="ORF">G6O67_007556</name>
</gene>
<sequence length="110" mass="12544">MLGTYPPVTRWIDAGKENRQVAVAMVSREGRVLRKSRLPAHSMLNSILTMSTRSAQSCDVNLRDRQPFLREASFHVVLRAFPATLYRHLLPKPQQLPLPRPQRSKGLTAR</sequence>
<dbReference type="AlphaFoldDB" id="A0A8H4PNX5"/>
<comment type="caution">
    <text evidence="1">The sequence shown here is derived from an EMBL/GenBank/DDBJ whole genome shotgun (WGS) entry which is preliminary data.</text>
</comment>
<accession>A0A8H4PNX5</accession>